<dbReference type="InterPro" id="IPR036603">
    <property type="entry name" value="RBP11-like"/>
</dbReference>
<dbReference type="Gene3D" id="2.170.120.12">
    <property type="entry name" value="DNA-directed RNA polymerase, insert domain"/>
    <property type="match status" value="1"/>
</dbReference>
<dbReference type="InterPro" id="IPR036643">
    <property type="entry name" value="RNApol_insert_sf"/>
</dbReference>
<keyword evidence="2" id="KW-0804">Transcription</keyword>
<dbReference type="SMART" id="SM00662">
    <property type="entry name" value="RPOLD"/>
    <property type="match status" value="1"/>
</dbReference>
<dbReference type="InterPro" id="IPR050518">
    <property type="entry name" value="Rpo3/RPB3_RNA_Pol_subunit"/>
</dbReference>
<reference evidence="4" key="1">
    <citation type="journal article" date="2020" name="Nature">
        <title>Giant virus diversity and host interactions through global metagenomics.</title>
        <authorList>
            <person name="Schulz F."/>
            <person name="Roux S."/>
            <person name="Paez-Espino D."/>
            <person name="Jungbluth S."/>
            <person name="Walsh D.A."/>
            <person name="Denef V.J."/>
            <person name="McMahon K.D."/>
            <person name="Konstantinidis K.T."/>
            <person name="Eloe-Fadrosh E.A."/>
            <person name="Kyrpides N.C."/>
            <person name="Woyke T."/>
        </authorList>
    </citation>
    <scope>NUCLEOTIDE SEQUENCE</scope>
    <source>
        <strain evidence="4">GVMAG-S-1016704-121</strain>
    </source>
</reference>
<name>A0A6C0LSK8_9ZZZZ</name>
<dbReference type="InterPro" id="IPR011263">
    <property type="entry name" value="DNA-dir_RNA_pol_RpoA/D/Rpb3"/>
</dbReference>
<accession>A0A6C0LSK8</accession>
<dbReference type="GO" id="GO:0046983">
    <property type="term" value="F:protein dimerization activity"/>
    <property type="evidence" value="ECO:0007669"/>
    <property type="project" value="InterPro"/>
</dbReference>
<protein>
    <recommendedName>
        <fullName evidence="3">DNA-directed RNA polymerase RpoA/D/Rpb3-type domain-containing protein</fullName>
    </recommendedName>
</protein>
<evidence type="ECO:0000256" key="1">
    <source>
        <dbReference type="ARBA" id="ARBA00022478"/>
    </source>
</evidence>
<organism evidence="4">
    <name type="scientific">viral metagenome</name>
    <dbReference type="NCBI Taxonomy" id="1070528"/>
    <lineage>
        <taxon>unclassified sequences</taxon>
        <taxon>metagenomes</taxon>
        <taxon>organismal metagenomes</taxon>
    </lineage>
</organism>
<feature type="domain" description="DNA-directed RNA polymerase RpoA/D/Rpb3-type" evidence="3">
    <location>
        <begin position="13"/>
        <end position="221"/>
    </location>
</feature>
<evidence type="ECO:0000313" key="4">
    <source>
        <dbReference type="EMBL" id="QHU33403.1"/>
    </source>
</evidence>
<dbReference type="PANTHER" id="PTHR11800:SF2">
    <property type="entry name" value="DNA-DIRECTED RNA POLYMERASE II SUBUNIT RPB3"/>
    <property type="match status" value="1"/>
</dbReference>
<evidence type="ECO:0000256" key="2">
    <source>
        <dbReference type="ARBA" id="ARBA00023163"/>
    </source>
</evidence>
<keyword evidence="1" id="KW-0240">DNA-directed RNA polymerase</keyword>
<dbReference type="SUPFAM" id="SSF56553">
    <property type="entry name" value="Insert subdomain of RNA polymerase alpha subunit"/>
    <property type="match status" value="1"/>
</dbReference>
<dbReference type="PANTHER" id="PTHR11800">
    <property type="entry name" value="DNA-DIRECTED RNA POLYMERASE"/>
    <property type="match status" value="1"/>
</dbReference>
<evidence type="ECO:0000259" key="3">
    <source>
        <dbReference type="SMART" id="SM00662"/>
    </source>
</evidence>
<dbReference type="GO" id="GO:0006366">
    <property type="term" value="P:transcription by RNA polymerase II"/>
    <property type="evidence" value="ECO:0007669"/>
    <property type="project" value="TreeGrafter"/>
</dbReference>
<dbReference type="Gene3D" id="3.30.1360.10">
    <property type="entry name" value="RNA polymerase, RBP11-like subunit"/>
    <property type="match status" value="1"/>
</dbReference>
<sequence>MISEAYVFGNECTIKFSPEVPHTMVNTIRRTLMLDLAELAPTDVTIHKNTSVYPCELLAHRIGLVPIISECTNISLQAVGPCTLYSDSIVCKDTGKPVTEPGIMLFPLGTGHEINFSCKVTKETGRKHARFVHCSSISMKKCSVGNTLLEKECWCGANFKPKETEPSFCSRCNCKKYSTGKDHDVHYVLSYKTINPTVHPITYTMRAIDVVYKKIGKLKEVASSLMECS</sequence>
<dbReference type="GO" id="GO:0003899">
    <property type="term" value="F:DNA-directed RNA polymerase activity"/>
    <property type="evidence" value="ECO:0007669"/>
    <property type="project" value="InterPro"/>
</dbReference>
<proteinExistence type="predicted"/>
<dbReference type="GO" id="GO:0005665">
    <property type="term" value="C:RNA polymerase II, core complex"/>
    <property type="evidence" value="ECO:0007669"/>
    <property type="project" value="TreeGrafter"/>
</dbReference>
<dbReference type="AlphaFoldDB" id="A0A6C0LSK8"/>
<dbReference type="EMBL" id="MN740557">
    <property type="protein sequence ID" value="QHU33403.1"/>
    <property type="molecule type" value="Genomic_DNA"/>
</dbReference>